<dbReference type="PANTHER" id="PTHR43162">
    <property type="match status" value="1"/>
</dbReference>
<dbReference type="InterPro" id="IPR036291">
    <property type="entry name" value="NAD(P)-bd_dom_sf"/>
</dbReference>
<accession>A0A485LRW4</accession>
<evidence type="ECO:0000313" key="2">
    <source>
        <dbReference type="EMBL" id="VFU01035.1"/>
    </source>
</evidence>
<organism evidence="2 3">
    <name type="scientific">Aphanomyces stellatus</name>
    <dbReference type="NCBI Taxonomy" id="120398"/>
    <lineage>
        <taxon>Eukaryota</taxon>
        <taxon>Sar</taxon>
        <taxon>Stramenopiles</taxon>
        <taxon>Oomycota</taxon>
        <taxon>Saprolegniomycetes</taxon>
        <taxon>Saprolegniales</taxon>
        <taxon>Verrucalvaceae</taxon>
        <taxon>Aphanomyces</taxon>
    </lineage>
</organism>
<dbReference type="PANTHER" id="PTHR43162:SF1">
    <property type="entry name" value="PRESTALK A DIFFERENTIATION PROTEIN A"/>
    <property type="match status" value="1"/>
</dbReference>
<dbReference type="Proteomes" id="UP000332933">
    <property type="component" value="Unassembled WGS sequence"/>
</dbReference>
<dbReference type="Gene3D" id="3.40.50.720">
    <property type="entry name" value="NAD(P)-binding Rossmann-like Domain"/>
    <property type="match status" value="1"/>
</dbReference>
<dbReference type="SUPFAM" id="SSF51735">
    <property type="entry name" value="NAD(P)-binding Rossmann-fold domains"/>
    <property type="match status" value="1"/>
</dbReference>
<dbReference type="EMBL" id="CAADRA010007416">
    <property type="protein sequence ID" value="VFU01035.1"/>
    <property type="molecule type" value="Genomic_DNA"/>
</dbReference>
<evidence type="ECO:0000313" key="1">
    <source>
        <dbReference type="EMBL" id="KAF0683538.1"/>
    </source>
</evidence>
<dbReference type="OrthoDB" id="9997102at2759"/>
<sequence>MSAGMRYLISGTSLGNAKSLAGSLGRTLLSLNSASSTPHAWHIISRRADQADALTRQLDATRAPDLQSTFNSLIHSSLTLDHVADIAMDMQSTKATGLVLLPDAIDVAQWDETETLLAAAKAANLEHVMLISTYASHPAAIIPSGKAWAALEEKAAEMDLPLSVVRPTTLMQSMLFGNMKEMISGRNLSVSMDHARVAYVHAQDVAEVVNHMMAAPTKDATPVDLTGPAALSWDEIASTLSKYVEAPKVHLTKVPLWVVQPSMWIRGKNPDEINEVINSSKYFEAGGEATVCSSVADILGRPPLTFDAFVAAHKDEWLYEPPKKF</sequence>
<dbReference type="EMBL" id="VJMH01007390">
    <property type="protein sequence ID" value="KAF0683538.1"/>
    <property type="molecule type" value="Genomic_DNA"/>
</dbReference>
<gene>
    <name evidence="2" type="primary">Aste57867_24395</name>
    <name evidence="1" type="ORF">As57867_024319</name>
    <name evidence="2" type="ORF">ASTE57867_24395</name>
</gene>
<evidence type="ECO:0000313" key="3">
    <source>
        <dbReference type="Proteomes" id="UP000332933"/>
    </source>
</evidence>
<proteinExistence type="predicted"/>
<reference evidence="1" key="2">
    <citation type="submission" date="2019-06" db="EMBL/GenBank/DDBJ databases">
        <title>Genomics analysis of Aphanomyces spp. identifies a new class of oomycete effector associated with host adaptation.</title>
        <authorList>
            <person name="Gaulin E."/>
        </authorList>
    </citation>
    <scope>NUCLEOTIDE SEQUENCE</scope>
    <source>
        <strain evidence="1">CBS 578.67</strain>
    </source>
</reference>
<reference evidence="2 3" key="1">
    <citation type="submission" date="2019-03" db="EMBL/GenBank/DDBJ databases">
        <authorList>
            <person name="Gaulin E."/>
            <person name="Dumas B."/>
        </authorList>
    </citation>
    <scope>NUCLEOTIDE SEQUENCE [LARGE SCALE GENOMIC DNA]</scope>
    <source>
        <strain evidence="2">CBS 568.67</strain>
    </source>
</reference>
<dbReference type="InterPro" id="IPR051604">
    <property type="entry name" value="Ergot_Alk_Oxidoreductase"/>
</dbReference>
<name>A0A485LRW4_9STRA</name>
<keyword evidence="3" id="KW-1185">Reference proteome</keyword>
<protein>
    <submittedName>
        <fullName evidence="2">Aste57867_24395 protein</fullName>
    </submittedName>
</protein>
<dbReference type="AlphaFoldDB" id="A0A485LRW4"/>